<dbReference type="InterPro" id="IPR016192">
    <property type="entry name" value="APOBEC/CMP_deaminase_Zn-bd"/>
</dbReference>
<dbReference type="SUPFAM" id="SSF53927">
    <property type="entry name" value="Cytidine deaminase-like"/>
    <property type="match status" value="1"/>
</dbReference>
<comment type="caution">
    <text evidence="4">The sequence shown here is derived from an EMBL/GenBank/DDBJ whole genome shotgun (WGS) entry which is preliminary data.</text>
</comment>
<keyword evidence="5" id="KW-1185">Reference proteome</keyword>
<dbReference type="PROSITE" id="PS51747">
    <property type="entry name" value="CYT_DCMP_DEAMINASES_2"/>
    <property type="match status" value="1"/>
</dbReference>
<dbReference type="PANTHER" id="PTHR11079:SF161">
    <property type="entry name" value="CMP_DCMP-TYPE DEAMINASE DOMAIN-CONTAINING PROTEIN"/>
    <property type="match status" value="1"/>
</dbReference>
<dbReference type="EMBL" id="JBDKXB010000012">
    <property type="protein sequence ID" value="MEY6432857.1"/>
    <property type="molecule type" value="Genomic_DNA"/>
</dbReference>
<sequence>MATMIDSDLGALTAPIQIECPDWFSSFLAGRSHRCVDDSDRMRLVLDLTAEHLRARTGGPFGAAVFAAVDGSLISVGVNLVEGSRCSIAHAEMVAIGKAQQRVGHHDLRAAVPGGCVLVSSAEPCAMCLGALPWSGINRLVCAARDADVRAIGFDEGHKPPDWVAGYARRGIAVTRDLMRTEAVALLRAYAAEGGTIYGPASPTRPA</sequence>
<accession>A0ABV4BE96</accession>
<keyword evidence="1" id="KW-0479">Metal-binding</keyword>
<dbReference type="PROSITE" id="PS00903">
    <property type="entry name" value="CYT_DCMP_DEAMINASES_1"/>
    <property type="match status" value="1"/>
</dbReference>
<dbReference type="Proteomes" id="UP001564408">
    <property type="component" value="Unassembled WGS sequence"/>
</dbReference>
<protein>
    <submittedName>
        <fullName evidence="4">Nucleoside deaminase</fullName>
    </submittedName>
</protein>
<name>A0ABV4BE96_9GAMM</name>
<evidence type="ECO:0000313" key="4">
    <source>
        <dbReference type="EMBL" id="MEY6432857.1"/>
    </source>
</evidence>
<evidence type="ECO:0000259" key="3">
    <source>
        <dbReference type="PROSITE" id="PS51747"/>
    </source>
</evidence>
<dbReference type="PANTHER" id="PTHR11079">
    <property type="entry name" value="CYTOSINE DEAMINASE FAMILY MEMBER"/>
    <property type="match status" value="1"/>
</dbReference>
<evidence type="ECO:0000256" key="1">
    <source>
        <dbReference type="ARBA" id="ARBA00022723"/>
    </source>
</evidence>
<evidence type="ECO:0000313" key="5">
    <source>
        <dbReference type="Proteomes" id="UP001564408"/>
    </source>
</evidence>
<dbReference type="RefSeq" id="WP_369667243.1">
    <property type="nucleotide sequence ID" value="NZ_JBDKXB010000012.1"/>
</dbReference>
<organism evidence="4 5">
    <name type="scientific">Thioalkalicoccus limnaeus</name>
    <dbReference type="NCBI Taxonomy" id="120681"/>
    <lineage>
        <taxon>Bacteria</taxon>
        <taxon>Pseudomonadati</taxon>
        <taxon>Pseudomonadota</taxon>
        <taxon>Gammaproteobacteria</taxon>
        <taxon>Chromatiales</taxon>
        <taxon>Chromatiaceae</taxon>
        <taxon>Thioalkalicoccus</taxon>
    </lineage>
</organism>
<dbReference type="InterPro" id="IPR002125">
    <property type="entry name" value="CMP_dCMP_dom"/>
</dbReference>
<proteinExistence type="predicted"/>
<dbReference type="Gene3D" id="3.40.140.10">
    <property type="entry name" value="Cytidine Deaminase, domain 2"/>
    <property type="match status" value="1"/>
</dbReference>
<keyword evidence="2" id="KW-0862">Zinc</keyword>
<dbReference type="Pfam" id="PF00383">
    <property type="entry name" value="dCMP_cyt_deam_1"/>
    <property type="match status" value="1"/>
</dbReference>
<gene>
    <name evidence="4" type="ORF">ABC977_10600</name>
</gene>
<dbReference type="CDD" id="cd01285">
    <property type="entry name" value="nucleoside_deaminase"/>
    <property type="match status" value="1"/>
</dbReference>
<reference evidence="4 5" key="1">
    <citation type="submission" date="2024-05" db="EMBL/GenBank/DDBJ databases">
        <title>Genome Sequence and Characterization of the New Strain Purple Sulfur Bacterium of Genus Thioalkalicoccus.</title>
        <authorList>
            <person name="Bryantseva I.A."/>
            <person name="Kyndt J.A."/>
            <person name="Imhoff J.F."/>
        </authorList>
    </citation>
    <scope>NUCLEOTIDE SEQUENCE [LARGE SCALE GENOMIC DNA]</scope>
    <source>
        <strain evidence="4 5">Um2</strain>
    </source>
</reference>
<evidence type="ECO:0000256" key="2">
    <source>
        <dbReference type="ARBA" id="ARBA00022833"/>
    </source>
</evidence>
<feature type="domain" description="CMP/dCMP-type deaminase" evidence="3">
    <location>
        <begin position="37"/>
        <end position="170"/>
    </location>
</feature>
<dbReference type="InterPro" id="IPR016193">
    <property type="entry name" value="Cytidine_deaminase-like"/>
</dbReference>